<dbReference type="Proteomes" id="UP000194841">
    <property type="component" value="Unassembled WGS sequence"/>
</dbReference>
<dbReference type="EMBL" id="MWPV01000001">
    <property type="protein sequence ID" value="OUL59706.1"/>
    <property type="molecule type" value="Genomic_DNA"/>
</dbReference>
<sequence length="120" mass="12784">MSTLDKTEVLASFEAAYEAANGKKPDITAKAGWYSVDGGKNMRLADLNDLIATLGSDAVPKAKKATKATTKKANDKAPVVASTPGFAITRSNDEGYTAEELWIVTLAEKDHDCRLPRGVV</sequence>
<reference evidence="1 2" key="1">
    <citation type="submission" date="2017-02" db="EMBL/GenBank/DDBJ databases">
        <title>Pseudoalteromonas ulvae TC14 Genome.</title>
        <authorList>
            <person name="Molmeret M."/>
        </authorList>
    </citation>
    <scope>NUCLEOTIDE SEQUENCE [LARGE SCALE GENOMIC DNA]</scope>
    <source>
        <strain evidence="1">TC14</strain>
    </source>
</reference>
<keyword evidence="2" id="KW-1185">Reference proteome</keyword>
<accession>A0A244CWA2</accession>
<dbReference type="AlphaFoldDB" id="A0A244CWA2"/>
<organism evidence="1 2">
    <name type="scientific">Pseudoalteromonas ulvae</name>
    <dbReference type="NCBI Taxonomy" id="107327"/>
    <lineage>
        <taxon>Bacteria</taxon>
        <taxon>Pseudomonadati</taxon>
        <taxon>Pseudomonadota</taxon>
        <taxon>Gammaproteobacteria</taxon>
        <taxon>Alteromonadales</taxon>
        <taxon>Pseudoalteromonadaceae</taxon>
        <taxon>Pseudoalteromonas</taxon>
    </lineage>
</organism>
<dbReference type="OrthoDB" id="5772010at2"/>
<evidence type="ECO:0000313" key="2">
    <source>
        <dbReference type="Proteomes" id="UP000194841"/>
    </source>
</evidence>
<protein>
    <submittedName>
        <fullName evidence="1">Uncharacterized protein</fullName>
    </submittedName>
</protein>
<comment type="caution">
    <text evidence="1">The sequence shown here is derived from an EMBL/GenBank/DDBJ whole genome shotgun (WGS) entry which is preliminary data.</text>
</comment>
<evidence type="ECO:0000313" key="1">
    <source>
        <dbReference type="EMBL" id="OUL59706.1"/>
    </source>
</evidence>
<dbReference type="RefSeq" id="WP_086743096.1">
    <property type="nucleotide sequence ID" value="NZ_MWPV01000001.1"/>
</dbReference>
<gene>
    <name evidence="1" type="ORF">B1199_05600</name>
</gene>
<proteinExistence type="predicted"/>
<name>A0A244CWA2_PSEDV</name>